<proteinExistence type="predicted"/>
<comment type="caution">
    <text evidence="3">The sequence shown here is derived from an EMBL/GenBank/DDBJ whole genome shotgun (WGS) entry which is preliminary data.</text>
</comment>
<name>A0ABT6ILK7_9PSED</name>
<protein>
    <submittedName>
        <fullName evidence="3">Type IV pilus modification protein PilV</fullName>
    </submittedName>
</protein>
<gene>
    <name evidence="3" type="primary">pilV</name>
    <name evidence="3" type="ORF">OMP44_19980</name>
</gene>
<evidence type="ECO:0000313" key="3">
    <source>
        <dbReference type="EMBL" id="MDH4765178.1"/>
    </source>
</evidence>
<accession>A0ABT6ILK7</accession>
<feature type="domain" description="Type IV pilin Tt1218-like" evidence="2">
    <location>
        <begin position="55"/>
        <end position="121"/>
    </location>
</feature>
<dbReference type="Proteomes" id="UP001157461">
    <property type="component" value="Unassembled WGS sequence"/>
</dbReference>
<keyword evidence="1" id="KW-0812">Transmembrane</keyword>
<keyword evidence="1" id="KW-1133">Transmembrane helix</keyword>
<dbReference type="InterPro" id="IPR012902">
    <property type="entry name" value="N_methyl_site"/>
</dbReference>
<evidence type="ECO:0000256" key="1">
    <source>
        <dbReference type="SAM" id="Phobius"/>
    </source>
</evidence>
<sequence length="201" mass="21261">MPLRWRQRDRTYHPAIHRPATDWGVHVRRLQSGFSMIEVLVSVVLICVGLLGIAALQSKAVPFTQDSVQRNAAMMLTNDLLELVRANPTAVDSYIKAPDSDFASAPASCRPTPAAAADQLACWAAQASSLLPGAADLLSSSFYVCQNATPGPAGAAASCKGGSYLEIQVAWVAPVDSCLDGGTPTGNGTSSICTYRLRTRL</sequence>
<keyword evidence="4" id="KW-1185">Reference proteome</keyword>
<dbReference type="NCBIfam" id="TIGR02523">
    <property type="entry name" value="type_IV_pilV"/>
    <property type="match status" value="1"/>
</dbReference>
<reference evidence="3 4" key="1">
    <citation type="submission" date="2022-10" db="EMBL/GenBank/DDBJ databases">
        <title>A novel Pseudomonas species, isolated from Passiflora incarnata leaves.</title>
        <authorList>
            <person name="Cueva-Yesquen L.G."/>
            <person name="Fantinatti-Garboggini F."/>
        </authorList>
    </citation>
    <scope>NUCLEOTIDE SEQUENCE [LARGE SCALE GENOMIC DNA]</scope>
    <source>
        <strain evidence="3 4">CBMAI 2609</strain>
    </source>
</reference>
<feature type="transmembrane region" description="Helical" evidence="1">
    <location>
        <begin position="36"/>
        <end position="56"/>
    </location>
</feature>
<dbReference type="EMBL" id="JAPDIQ010000010">
    <property type="protein sequence ID" value="MDH4765178.1"/>
    <property type="molecule type" value="Genomic_DNA"/>
</dbReference>
<dbReference type="InterPro" id="IPR054402">
    <property type="entry name" value="Tt1218-like_dom"/>
</dbReference>
<evidence type="ECO:0000259" key="2">
    <source>
        <dbReference type="Pfam" id="PF22150"/>
    </source>
</evidence>
<organism evidence="3 4">
    <name type="scientific">Pseudomonas flavocrustae</name>
    <dbReference type="NCBI Taxonomy" id="2991719"/>
    <lineage>
        <taxon>Bacteria</taxon>
        <taxon>Pseudomonadati</taxon>
        <taxon>Pseudomonadota</taxon>
        <taxon>Gammaproteobacteria</taxon>
        <taxon>Pseudomonadales</taxon>
        <taxon>Pseudomonadaceae</taxon>
        <taxon>Pseudomonas</taxon>
    </lineage>
</organism>
<evidence type="ECO:0000313" key="4">
    <source>
        <dbReference type="Proteomes" id="UP001157461"/>
    </source>
</evidence>
<dbReference type="NCBIfam" id="TIGR02532">
    <property type="entry name" value="IV_pilin_GFxxxE"/>
    <property type="match status" value="1"/>
</dbReference>
<keyword evidence="1" id="KW-0472">Membrane</keyword>
<dbReference type="Pfam" id="PF07963">
    <property type="entry name" value="N_methyl"/>
    <property type="match status" value="1"/>
</dbReference>
<dbReference type="InterPro" id="IPR013362">
    <property type="entry name" value="Pilus_4_PilV"/>
</dbReference>
<dbReference type="Pfam" id="PF22150">
    <property type="entry name" value="Tt1218-like"/>
    <property type="match status" value="1"/>
</dbReference>